<keyword evidence="4" id="KW-1185">Reference proteome</keyword>
<dbReference type="InterPro" id="IPR012677">
    <property type="entry name" value="Nucleotide-bd_a/b_plait_sf"/>
</dbReference>
<dbReference type="PROSITE" id="PS50102">
    <property type="entry name" value="RRM"/>
    <property type="match status" value="1"/>
</dbReference>
<evidence type="ECO:0000259" key="2">
    <source>
        <dbReference type="PROSITE" id="PS50102"/>
    </source>
</evidence>
<evidence type="ECO:0000313" key="3">
    <source>
        <dbReference type="EMBL" id="KAK1561308.1"/>
    </source>
</evidence>
<dbReference type="Gene3D" id="3.30.70.330">
    <property type="match status" value="1"/>
</dbReference>
<accession>A0AAD8PI96</accession>
<evidence type="ECO:0000313" key="4">
    <source>
        <dbReference type="Proteomes" id="UP001231189"/>
    </source>
</evidence>
<dbReference type="InterPro" id="IPR000504">
    <property type="entry name" value="RRM_dom"/>
</dbReference>
<dbReference type="EMBL" id="JAUUTY010001190">
    <property type="protein sequence ID" value="KAK1561308.1"/>
    <property type="molecule type" value="Genomic_DNA"/>
</dbReference>
<dbReference type="Proteomes" id="UP001231189">
    <property type="component" value="Unassembled WGS sequence"/>
</dbReference>
<reference evidence="3" key="1">
    <citation type="submission" date="2023-07" db="EMBL/GenBank/DDBJ databases">
        <title>A chromosome-level genome assembly of Lolium multiflorum.</title>
        <authorList>
            <person name="Chen Y."/>
            <person name="Copetti D."/>
            <person name="Kolliker R."/>
            <person name="Studer B."/>
        </authorList>
    </citation>
    <scope>NUCLEOTIDE SEQUENCE</scope>
    <source>
        <strain evidence="3">02402/16</strain>
        <tissue evidence="3">Leaf</tissue>
    </source>
</reference>
<gene>
    <name evidence="3" type="ORF">QYE76_048186</name>
</gene>
<dbReference type="SMART" id="SM00360">
    <property type="entry name" value="RRM"/>
    <property type="match status" value="1"/>
</dbReference>
<dbReference type="PANTHER" id="PTHR48035">
    <property type="entry name" value="HETEROGENEOUS NUCLEAR RIBONUCLEOPROTEIN 1"/>
    <property type="match status" value="1"/>
</dbReference>
<feature type="domain" description="RRM" evidence="2">
    <location>
        <begin position="106"/>
        <end position="184"/>
    </location>
</feature>
<dbReference type="InterPro" id="IPR053260">
    <property type="entry name" value="hnRNP"/>
</dbReference>
<comment type="caution">
    <text evidence="3">The sequence shown here is derived from an EMBL/GenBank/DDBJ whole genome shotgun (WGS) entry which is preliminary data.</text>
</comment>
<dbReference type="PANTHER" id="PTHR48035:SF2">
    <property type="entry name" value="RNA-BINDING REGION RNP-1 DOMAIN-CONTAINING PROTEIN"/>
    <property type="match status" value="1"/>
</dbReference>
<sequence>MIFPVIKFFFFQSGCILTGGYTYMTWHHAPATLNFAATSGATGTWLIFSFPLAALLANPAAAPLSSSLALVMPAVPSLTHAMSSMAGSVQPNTSIPPAMSKLHINGRLYLDNMAPCTGDVDLRSYFGHYGDVADIFIPTYRLTGQPRCCAFIQFFSPDDAGRVLTDGPRHVINGQEVYIARARPGHLEESSVYQYKPLCERQVRYGPWRGYRVGDIGKTSFGRLVYDSVIIYISEDGVRFWWRPVEMHTESKSTGYGPRQSLIRAL</sequence>
<name>A0AAD8PI96_LOLMU</name>
<evidence type="ECO:0000256" key="1">
    <source>
        <dbReference type="PROSITE-ProRule" id="PRU00176"/>
    </source>
</evidence>
<keyword evidence="1" id="KW-0694">RNA-binding</keyword>
<protein>
    <recommendedName>
        <fullName evidence="2">RRM domain-containing protein</fullName>
    </recommendedName>
</protein>
<organism evidence="3 4">
    <name type="scientific">Lolium multiflorum</name>
    <name type="common">Italian ryegrass</name>
    <name type="synonym">Lolium perenne subsp. multiflorum</name>
    <dbReference type="NCBI Taxonomy" id="4521"/>
    <lineage>
        <taxon>Eukaryota</taxon>
        <taxon>Viridiplantae</taxon>
        <taxon>Streptophyta</taxon>
        <taxon>Embryophyta</taxon>
        <taxon>Tracheophyta</taxon>
        <taxon>Spermatophyta</taxon>
        <taxon>Magnoliopsida</taxon>
        <taxon>Liliopsida</taxon>
        <taxon>Poales</taxon>
        <taxon>Poaceae</taxon>
        <taxon>BOP clade</taxon>
        <taxon>Pooideae</taxon>
        <taxon>Poodae</taxon>
        <taxon>Poeae</taxon>
        <taxon>Poeae Chloroplast Group 2 (Poeae type)</taxon>
        <taxon>Loliodinae</taxon>
        <taxon>Loliinae</taxon>
        <taxon>Lolium</taxon>
    </lineage>
</organism>
<dbReference type="InterPro" id="IPR035979">
    <property type="entry name" value="RBD_domain_sf"/>
</dbReference>
<dbReference type="Pfam" id="PF00076">
    <property type="entry name" value="RRM_1"/>
    <property type="match status" value="1"/>
</dbReference>
<dbReference type="GO" id="GO:0003723">
    <property type="term" value="F:RNA binding"/>
    <property type="evidence" value="ECO:0007669"/>
    <property type="project" value="UniProtKB-UniRule"/>
</dbReference>
<dbReference type="SUPFAM" id="SSF54928">
    <property type="entry name" value="RNA-binding domain, RBD"/>
    <property type="match status" value="1"/>
</dbReference>
<proteinExistence type="predicted"/>
<dbReference type="AlphaFoldDB" id="A0AAD8PI96"/>